<feature type="domain" description="NodB homology" evidence="1">
    <location>
        <begin position="3"/>
        <end position="183"/>
    </location>
</feature>
<organism evidence="2 3">
    <name type="scientific">Treponema ruminis</name>
    <dbReference type="NCBI Taxonomy" id="744515"/>
    <lineage>
        <taxon>Bacteria</taxon>
        <taxon>Pseudomonadati</taxon>
        <taxon>Spirochaetota</taxon>
        <taxon>Spirochaetia</taxon>
        <taxon>Spirochaetales</taxon>
        <taxon>Treponemataceae</taxon>
        <taxon>Treponema</taxon>
    </lineage>
</organism>
<dbReference type="EMBL" id="JACHFQ010000007">
    <property type="protein sequence ID" value="MBB5226967.1"/>
    <property type="molecule type" value="Genomic_DNA"/>
</dbReference>
<dbReference type="PANTHER" id="PTHR10587:SF125">
    <property type="entry name" value="POLYSACCHARIDE DEACETYLASE YHEN-RELATED"/>
    <property type="match status" value="1"/>
</dbReference>
<comment type="caution">
    <text evidence="2">The sequence shown here is derived from an EMBL/GenBank/DDBJ whole genome shotgun (WGS) entry which is preliminary data.</text>
</comment>
<accession>A0A7W8LMZ0</accession>
<dbReference type="Pfam" id="PF01522">
    <property type="entry name" value="Polysacc_deac_1"/>
    <property type="match status" value="1"/>
</dbReference>
<dbReference type="GO" id="GO:0016810">
    <property type="term" value="F:hydrolase activity, acting on carbon-nitrogen (but not peptide) bonds"/>
    <property type="evidence" value="ECO:0007669"/>
    <property type="project" value="InterPro"/>
</dbReference>
<dbReference type="RefSeq" id="WP_184660732.1">
    <property type="nucleotide sequence ID" value="NZ_CP031518.1"/>
</dbReference>
<sequence>MKKYLSLSFDDGPNLAGDSTMSDMLDILEKQGVPASFFLIGEKISEENIPVIKRALEMGCDIENHSWTHPDMTKLTAAQIIEEYEKTDRAISKVTGKIPEFFRPPYISVNQTVFDSIKTPFICGKDCRDWEDDFGVEDRLKMLLDGVKDGTIFLLHVTDGNTKTLKVVERAIPLLKSQGYEFVTVPKLFEIRGIEKTNNGKLRTFL</sequence>
<proteinExistence type="predicted"/>
<protein>
    <submittedName>
        <fullName evidence="2">Peptidoglycan/xylan/chitin deacetylase (PgdA/CDA1 family)</fullName>
    </submittedName>
</protein>
<reference evidence="2 3" key="1">
    <citation type="submission" date="2020-08" db="EMBL/GenBank/DDBJ databases">
        <title>Genomic Encyclopedia of Type Strains, Phase IV (KMG-IV): sequencing the most valuable type-strain genomes for metagenomic binning, comparative biology and taxonomic classification.</title>
        <authorList>
            <person name="Goeker M."/>
        </authorList>
    </citation>
    <scope>NUCLEOTIDE SEQUENCE [LARGE SCALE GENOMIC DNA]</scope>
    <source>
        <strain evidence="2 3">DSM 103462</strain>
    </source>
</reference>
<dbReference type="GO" id="GO:0005975">
    <property type="term" value="P:carbohydrate metabolic process"/>
    <property type="evidence" value="ECO:0007669"/>
    <property type="project" value="InterPro"/>
</dbReference>
<name>A0A7W8LMZ0_9SPIR</name>
<dbReference type="AlphaFoldDB" id="A0A7W8LMZ0"/>
<dbReference type="InterPro" id="IPR050248">
    <property type="entry name" value="Polysacc_deacetylase_ArnD"/>
</dbReference>
<dbReference type="PROSITE" id="PS51677">
    <property type="entry name" value="NODB"/>
    <property type="match status" value="1"/>
</dbReference>
<evidence type="ECO:0000259" key="1">
    <source>
        <dbReference type="PROSITE" id="PS51677"/>
    </source>
</evidence>
<dbReference type="SUPFAM" id="SSF88713">
    <property type="entry name" value="Glycoside hydrolase/deacetylase"/>
    <property type="match status" value="1"/>
</dbReference>
<evidence type="ECO:0000313" key="3">
    <source>
        <dbReference type="Proteomes" id="UP000518887"/>
    </source>
</evidence>
<evidence type="ECO:0000313" key="2">
    <source>
        <dbReference type="EMBL" id="MBB5226967.1"/>
    </source>
</evidence>
<dbReference type="Proteomes" id="UP000518887">
    <property type="component" value="Unassembled WGS sequence"/>
</dbReference>
<dbReference type="InterPro" id="IPR011330">
    <property type="entry name" value="Glyco_hydro/deAcase_b/a-brl"/>
</dbReference>
<dbReference type="InterPro" id="IPR002509">
    <property type="entry name" value="NODB_dom"/>
</dbReference>
<dbReference type="PANTHER" id="PTHR10587">
    <property type="entry name" value="GLYCOSYL TRANSFERASE-RELATED"/>
    <property type="match status" value="1"/>
</dbReference>
<gene>
    <name evidence="2" type="ORF">HNP76_002355</name>
</gene>
<dbReference type="Gene3D" id="3.20.20.370">
    <property type="entry name" value="Glycoside hydrolase/deacetylase"/>
    <property type="match status" value="1"/>
</dbReference>
<keyword evidence="3" id="KW-1185">Reference proteome</keyword>